<dbReference type="InterPro" id="IPR050583">
    <property type="entry name" value="Mycobacterial_A85_antigen"/>
</dbReference>
<gene>
    <name evidence="1" type="ORF">SAMN02745724_03009</name>
</gene>
<accession>A0A1I1NBQ3</accession>
<evidence type="ECO:0000313" key="2">
    <source>
        <dbReference type="Proteomes" id="UP000198862"/>
    </source>
</evidence>
<dbReference type="RefSeq" id="WP_091985761.1">
    <property type="nucleotide sequence ID" value="NZ_FOLO01000024.1"/>
</dbReference>
<sequence length="254" mass="28865">MYKGNLIKHSLHSDFYLGTVRDYWLYIPAGYTADTCANLMVFQDGFYYIDETKPMQVPIVIEQLIAENLIPQTICIFINPGIFEVPSKAEHHPDTQRSLEYDAMNDQYTRFLLNELLPQALDGLNVSNSPEDRAIVGFSSGGICAWSVAWHRPDMFGKVLSHCGSFVDIRGGGNFPYLIRNEIVKPIKMYFQSGENDLDTKYGNWALGNKQMAAALKFKGYDYHFEFGEQGHNLIHGAELLADSIKWLFSKSIK</sequence>
<proteinExistence type="predicted"/>
<dbReference type="PANTHER" id="PTHR48098:SF3">
    <property type="entry name" value="IRON(III) ENTEROBACTIN ESTERASE"/>
    <property type="match status" value="1"/>
</dbReference>
<dbReference type="STRING" id="1123010.SAMN02745724_03009"/>
<dbReference type="InterPro" id="IPR029058">
    <property type="entry name" value="AB_hydrolase_fold"/>
</dbReference>
<protein>
    <submittedName>
        <fullName evidence="1">Enterochelin esterase</fullName>
    </submittedName>
</protein>
<dbReference type="AlphaFoldDB" id="A0A1I1NBQ3"/>
<dbReference type="SUPFAM" id="SSF53474">
    <property type="entry name" value="alpha/beta-Hydrolases"/>
    <property type="match status" value="1"/>
</dbReference>
<dbReference type="EMBL" id="FOLO01000024">
    <property type="protein sequence ID" value="SFC94682.1"/>
    <property type="molecule type" value="Genomic_DNA"/>
</dbReference>
<dbReference type="Gene3D" id="3.40.50.1820">
    <property type="entry name" value="alpha/beta hydrolase"/>
    <property type="match status" value="1"/>
</dbReference>
<evidence type="ECO:0000313" key="1">
    <source>
        <dbReference type="EMBL" id="SFC94682.1"/>
    </source>
</evidence>
<organism evidence="1 2">
    <name type="scientific">Pseudoalteromonas denitrificans DSM 6059</name>
    <dbReference type="NCBI Taxonomy" id="1123010"/>
    <lineage>
        <taxon>Bacteria</taxon>
        <taxon>Pseudomonadati</taxon>
        <taxon>Pseudomonadota</taxon>
        <taxon>Gammaproteobacteria</taxon>
        <taxon>Alteromonadales</taxon>
        <taxon>Pseudoalteromonadaceae</taxon>
        <taxon>Pseudoalteromonas</taxon>
    </lineage>
</organism>
<dbReference type="Proteomes" id="UP000198862">
    <property type="component" value="Unassembled WGS sequence"/>
</dbReference>
<reference evidence="1 2" key="1">
    <citation type="submission" date="2016-10" db="EMBL/GenBank/DDBJ databases">
        <authorList>
            <person name="de Groot N.N."/>
        </authorList>
    </citation>
    <scope>NUCLEOTIDE SEQUENCE [LARGE SCALE GENOMIC DNA]</scope>
    <source>
        <strain evidence="1 2">DSM 6059</strain>
    </source>
</reference>
<keyword evidence="2" id="KW-1185">Reference proteome</keyword>
<name>A0A1I1NBQ3_9GAMM</name>
<dbReference type="InterPro" id="IPR000801">
    <property type="entry name" value="Esterase-like"/>
</dbReference>
<dbReference type="PANTHER" id="PTHR48098">
    <property type="entry name" value="ENTEROCHELIN ESTERASE-RELATED"/>
    <property type="match status" value="1"/>
</dbReference>
<dbReference type="Pfam" id="PF00756">
    <property type="entry name" value="Esterase"/>
    <property type="match status" value="1"/>
</dbReference>
<dbReference type="OrthoDB" id="9775130at2"/>